<dbReference type="SMART" id="SM00326">
    <property type="entry name" value="SH3"/>
    <property type="match status" value="1"/>
</dbReference>
<evidence type="ECO:0000259" key="3">
    <source>
        <dbReference type="PROSITE" id="PS50002"/>
    </source>
</evidence>
<dbReference type="Proteomes" id="UP000014254">
    <property type="component" value="Unassembled WGS sequence"/>
</dbReference>
<dbReference type="Gene3D" id="1.20.1270.60">
    <property type="entry name" value="Arfaptin homology (AH) domain/BAR domain"/>
    <property type="match status" value="1"/>
</dbReference>
<dbReference type="FunCoup" id="S2J2N7">
    <property type="interactions" value="134"/>
</dbReference>
<feature type="domain" description="BAR" evidence="4">
    <location>
        <begin position="15"/>
        <end position="256"/>
    </location>
</feature>
<dbReference type="InterPro" id="IPR004148">
    <property type="entry name" value="BAR_dom"/>
</dbReference>
<feature type="domain" description="SH3" evidence="3">
    <location>
        <begin position="380"/>
        <end position="439"/>
    </location>
</feature>
<dbReference type="Gene3D" id="2.30.30.40">
    <property type="entry name" value="SH3 Domains"/>
    <property type="match status" value="1"/>
</dbReference>
<dbReference type="OrthoDB" id="443981at2759"/>
<organism evidence="5 6">
    <name type="scientific">Mucor circinelloides f. circinelloides (strain 1006PhL)</name>
    <name type="common">Mucormycosis agent</name>
    <name type="synonym">Calyptromyces circinelloides</name>
    <dbReference type="NCBI Taxonomy" id="1220926"/>
    <lineage>
        <taxon>Eukaryota</taxon>
        <taxon>Fungi</taxon>
        <taxon>Fungi incertae sedis</taxon>
        <taxon>Mucoromycota</taxon>
        <taxon>Mucoromycotina</taxon>
        <taxon>Mucoromycetes</taxon>
        <taxon>Mucorales</taxon>
        <taxon>Mucorineae</taxon>
        <taxon>Mucoraceae</taxon>
        <taxon>Mucor</taxon>
    </lineage>
</organism>
<dbReference type="PROSITE" id="PS51021">
    <property type="entry name" value="BAR"/>
    <property type="match status" value="1"/>
</dbReference>
<dbReference type="GO" id="GO:0051666">
    <property type="term" value="P:actin cortical patch localization"/>
    <property type="evidence" value="ECO:0007669"/>
    <property type="project" value="InterPro"/>
</dbReference>
<proteinExistence type="predicted"/>
<reference evidence="6" key="1">
    <citation type="submission" date="2013-05" db="EMBL/GenBank/DDBJ databases">
        <title>The Genome sequence of Mucor circinelloides f. circinelloides 1006PhL.</title>
        <authorList>
            <consortium name="The Broad Institute Genomics Platform"/>
            <person name="Cuomo C."/>
            <person name="Earl A."/>
            <person name="Findley K."/>
            <person name="Lee S.C."/>
            <person name="Walker B."/>
            <person name="Young S."/>
            <person name="Zeng Q."/>
            <person name="Gargeya S."/>
            <person name="Fitzgerald M."/>
            <person name="Haas B."/>
            <person name="Abouelleil A."/>
            <person name="Allen A.W."/>
            <person name="Alvarado L."/>
            <person name="Arachchi H.M."/>
            <person name="Berlin A.M."/>
            <person name="Chapman S.B."/>
            <person name="Gainer-Dewar J."/>
            <person name="Goldberg J."/>
            <person name="Griggs A."/>
            <person name="Gujja S."/>
            <person name="Hansen M."/>
            <person name="Howarth C."/>
            <person name="Imamovic A."/>
            <person name="Ireland A."/>
            <person name="Larimer J."/>
            <person name="McCowan C."/>
            <person name="Murphy C."/>
            <person name="Pearson M."/>
            <person name="Poon T.W."/>
            <person name="Priest M."/>
            <person name="Roberts A."/>
            <person name="Saif S."/>
            <person name="Shea T."/>
            <person name="Sisk P."/>
            <person name="Sykes S."/>
            <person name="Wortman J."/>
            <person name="Nusbaum C."/>
            <person name="Birren B."/>
        </authorList>
    </citation>
    <scope>NUCLEOTIDE SEQUENCE [LARGE SCALE GENOMIC DNA]</scope>
    <source>
        <strain evidence="6">1006PhL</strain>
    </source>
</reference>
<protein>
    <recommendedName>
        <fullName evidence="7">SH3 domain-containing protein</fullName>
    </recommendedName>
</protein>
<dbReference type="InterPro" id="IPR027267">
    <property type="entry name" value="AH/BAR_dom_sf"/>
</dbReference>
<dbReference type="eggNOG" id="KOG3771">
    <property type="taxonomic scope" value="Eukaryota"/>
</dbReference>
<dbReference type="SMART" id="SM00721">
    <property type="entry name" value="BAR"/>
    <property type="match status" value="1"/>
</dbReference>
<dbReference type="PROSITE" id="PS50002">
    <property type="entry name" value="SH3"/>
    <property type="match status" value="1"/>
</dbReference>
<dbReference type="InterPro" id="IPR046982">
    <property type="entry name" value="BIN3/RVS161-like"/>
</dbReference>
<dbReference type="EMBL" id="KE124042">
    <property type="protein sequence ID" value="EPB84316.1"/>
    <property type="molecule type" value="Genomic_DNA"/>
</dbReference>
<dbReference type="InterPro" id="IPR001452">
    <property type="entry name" value="SH3_domain"/>
</dbReference>
<dbReference type="SUPFAM" id="SSF50044">
    <property type="entry name" value="SH3-domain"/>
    <property type="match status" value="1"/>
</dbReference>
<evidence type="ECO:0000313" key="5">
    <source>
        <dbReference type="EMBL" id="EPB84316.1"/>
    </source>
</evidence>
<dbReference type="PRINTS" id="PR00452">
    <property type="entry name" value="SH3DOMAIN"/>
</dbReference>
<name>S2J2N7_MUCC1</name>
<gene>
    <name evidence="5" type="ORF">HMPREF1544_08911</name>
</gene>
<sequence>MSWKGFQKAVNRLPYQLLSKKNEGTKDAEYMQLEKVFNEFTKLVEVLAKDAGIFRDSIAALLSNQANMAQYLAVIYDAALGTEVPEGMVQKRFQQTPANQLQAVNDAEAAMAYCRDEVLPELDVVDRDIVRPLLELTEIIKTINKTMVKRNHKLIDYDRHRIAIQKLNAKTERSFSEEKQIFKIQAQLDTATQDYNYLNDMLKSELPRFFQLKASFIQPVFENLFNMQSRIYGMIYARCFELLNQNLDSFVTNTMGIEEGYNYRKSQRDVRAEFENMDLLKSGGKAWLAVSGGANNSKLSLQERAALKAAEANGGGVSPNMGNANSFDPYYNQSAPAAPPAYGQTGLTLDSTPMGYEKQQTQPAYQQPYQHPVAPVQHNQQAKFVVALYDYTAQADGDLSFRKDDRIEIIEKTNDTNDWWTGRLNGITGVFPGNYVQEF</sequence>
<evidence type="ECO:0000313" key="6">
    <source>
        <dbReference type="Proteomes" id="UP000014254"/>
    </source>
</evidence>
<dbReference type="GO" id="GO:0015629">
    <property type="term" value="C:actin cytoskeleton"/>
    <property type="evidence" value="ECO:0007669"/>
    <property type="project" value="TreeGrafter"/>
</dbReference>
<dbReference type="GO" id="GO:1990528">
    <property type="term" value="C:Rvs161p-Rvs167p complex"/>
    <property type="evidence" value="ECO:0007669"/>
    <property type="project" value="TreeGrafter"/>
</dbReference>
<keyword evidence="6" id="KW-1185">Reference proteome</keyword>
<dbReference type="VEuPathDB" id="FungiDB:HMPREF1544_08911"/>
<dbReference type="SUPFAM" id="SSF103657">
    <property type="entry name" value="BAR/IMD domain-like"/>
    <property type="match status" value="1"/>
</dbReference>
<dbReference type="PANTHER" id="PTHR47174:SF1">
    <property type="entry name" value="REDUCED VIABILITY UPON STARVATION PROTEIN 167"/>
    <property type="match status" value="1"/>
</dbReference>
<dbReference type="CDD" id="cd07599">
    <property type="entry name" value="BAR_Rvs167p"/>
    <property type="match status" value="1"/>
</dbReference>
<keyword evidence="1 2" id="KW-0728">SH3 domain</keyword>
<evidence type="ECO:0000256" key="1">
    <source>
        <dbReference type="ARBA" id="ARBA00022443"/>
    </source>
</evidence>
<evidence type="ECO:0008006" key="7">
    <source>
        <dbReference type="Google" id="ProtNLM"/>
    </source>
</evidence>
<accession>S2J2N7</accession>
<dbReference type="PANTHER" id="PTHR47174">
    <property type="entry name" value="BRIDGING INTEGRATOR 3"/>
    <property type="match status" value="1"/>
</dbReference>
<dbReference type="AlphaFoldDB" id="S2J2N7"/>
<evidence type="ECO:0000259" key="4">
    <source>
        <dbReference type="PROSITE" id="PS51021"/>
    </source>
</evidence>
<evidence type="ECO:0000256" key="2">
    <source>
        <dbReference type="PROSITE-ProRule" id="PRU00192"/>
    </source>
</evidence>
<dbReference type="FunFam" id="2.30.30.40:FF:000100">
    <property type="entry name" value="SH3 domain-containing YSC84-like protein 1"/>
    <property type="match status" value="1"/>
</dbReference>
<dbReference type="GO" id="GO:0043332">
    <property type="term" value="C:mating projection tip"/>
    <property type="evidence" value="ECO:0007669"/>
    <property type="project" value="TreeGrafter"/>
</dbReference>
<dbReference type="Pfam" id="PF03114">
    <property type="entry name" value="BAR"/>
    <property type="match status" value="1"/>
</dbReference>
<dbReference type="GO" id="GO:0008289">
    <property type="term" value="F:lipid binding"/>
    <property type="evidence" value="ECO:0007669"/>
    <property type="project" value="TreeGrafter"/>
</dbReference>
<dbReference type="GO" id="GO:0006897">
    <property type="term" value="P:endocytosis"/>
    <property type="evidence" value="ECO:0007669"/>
    <property type="project" value="InterPro"/>
</dbReference>
<dbReference type="GO" id="GO:0031097">
    <property type="term" value="C:medial cortex"/>
    <property type="evidence" value="ECO:0007669"/>
    <property type="project" value="TreeGrafter"/>
</dbReference>
<dbReference type="OMA" id="QEYDYYN"/>
<dbReference type="Pfam" id="PF00018">
    <property type="entry name" value="SH3_1"/>
    <property type="match status" value="1"/>
</dbReference>
<dbReference type="STRING" id="1220926.S2J2N7"/>
<dbReference type="InParanoid" id="S2J2N7"/>
<dbReference type="InterPro" id="IPR036028">
    <property type="entry name" value="SH3-like_dom_sf"/>
</dbReference>
<dbReference type="GO" id="GO:0097320">
    <property type="term" value="P:plasma membrane tubulation"/>
    <property type="evidence" value="ECO:0007669"/>
    <property type="project" value="TreeGrafter"/>
</dbReference>